<sequence length="174" mass="19624">MATSVTRGKRSSMDDMPHDMQFFKWSEMGKLSPMAIKHLRKACFGKPKEVARFMYKLMEYYDDQMEKEKKFYEMAKHSNNEADKKEIPKPSDKSKPNLVSISEEEVINSPTFKEEIGDGKMVQEDEVAVSEKNNDKDDAALVSRGKATNGSCGNLTRNSTSPISKPAIPSFPTS</sequence>
<comment type="caution">
    <text evidence="2">The sequence shown here is derived from an EMBL/GenBank/DDBJ whole genome shotgun (WGS) entry which is preliminary data.</text>
</comment>
<dbReference type="Proteomes" id="UP001328107">
    <property type="component" value="Unassembled WGS sequence"/>
</dbReference>
<reference evidence="3" key="1">
    <citation type="submission" date="2022-10" db="EMBL/GenBank/DDBJ databases">
        <title>Genome assembly of Pristionchus species.</title>
        <authorList>
            <person name="Yoshida K."/>
            <person name="Sommer R.J."/>
        </authorList>
    </citation>
    <scope>NUCLEOTIDE SEQUENCE [LARGE SCALE GENOMIC DNA]</scope>
    <source>
        <strain evidence="3">RS5460</strain>
    </source>
</reference>
<dbReference type="AlphaFoldDB" id="A0AAN5CG51"/>
<feature type="compositionally biased region" description="Basic and acidic residues" evidence="1">
    <location>
        <begin position="76"/>
        <end position="95"/>
    </location>
</feature>
<feature type="region of interest" description="Disordered" evidence="1">
    <location>
        <begin position="76"/>
        <end position="174"/>
    </location>
</feature>
<evidence type="ECO:0000313" key="3">
    <source>
        <dbReference type="Proteomes" id="UP001328107"/>
    </source>
</evidence>
<protein>
    <submittedName>
        <fullName evidence="2">Uncharacterized protein</fullName>
    </submittedName>
</protein>
<feature type="compositionally biased region" description="Polar residues" evidence="1">
    <location>
        <begin position="146"/>
        <end position="163"/>
    </location>
</feature>
<accession>A0AAN5CG51</accession>
<dbReference type="EMBL" id="BTRK01000003">
    <property type="protein sequence ID" value="GMR42887.1"/>
    <property type="molecule type" value="Genomic_DNA"/>
</dbReference>
<evidence type="ECO:0000256" key="1">
    <source>
        <dbReference type="SAM" id="MobiDB-lite"/>
    </source>
</evidence>
<keyword evidence="3" id="KW-1185">Reference proteome</keyword>
<evidence type="ECO:0000313" key="2">
    <source>
        <dbReference type="EMBL" id="GMR42887.1"/>
    </source>
</evidence>
<gene>
    <name evidence="2" type="ORF">PMAYCL1PPCAC_13082</name>
</gene>
<feature type="compositionally biased region" description="Basic and acidic residues" evidence="1">
    <location>
        <begin position="112"/>
        <end position="123"/>
    </location>
</feature>
<organism evidence="2 3">
    <name type="scientific">Pristionchus mayeri</name>
    <dbReference type="NCBI Taxonomy" id="1317129"/>
    <lineage>
        <taxon>Eukaryota</taxon>
        <taxon>Metazoa</taxon>
        <taxon>Ecdysozoa</taxon>
        <taxon>Nematoda</taxon>
        <taxon>Chromadorea</taxon>
        <taxon>Rhabditida</taxon>
        <taxon>Rhabditina</taxon>
        <taxon>Diplogasteromorpha</taxon>
        <taxon>Diplogasteroidea</taxon>
        <taxon>Neodiplogasteridae</taxon>
        <taxon>Pristionchus</taxon>
    </lineage>
</organism>
<proteinExistence type="predicted"/>
<name>A0AAN5CG51_9BILA</name>